<sequence>MADEQPEFVPPSEGLWILDDTGKNLKFLSEEELNRNAIEITDNTIPREALAEVITEYLSSLTPPQQKIQDGLRDLGWNDAAIHNLLTILEDAQRYNCAKLRQKGYTEAEIQKLDALGNQDITDFSHLKRGIASTADEDYQLQLYLLDEVKRRRLVMLGEE</sequence>
<keyword evidence="2" id="KW-1185">Reference proteome</keyword>
<proteinExistence type="predicted"/>
<evidence type="ECO:0000313" key="1">
    <source>
        <dbReference type="EMBL" id="CRL21676.1"/>
    </source>
</evidence>
<dbReference type="AlphaFoldDB" id="A0A0G4P5T9"/>
<reference evidence="1 2" key="1">
    <citation type="journal article" date="2014" name="Nat. Commun.">
        <title>Multiple recent horizontal transfers of a large genomic region in cheese making fungi.</title>
        <authorList>
            <person name="Cheeseman K."/>
            <person name="Ropars J."/>
            <person name="Renault P."/>
            <person name="Dupont J."/>
            <person name="Gouzy J."/>
            <person name="Branca A."/>
            <person name="Abraham A.L."/>
            <person name="Ceppi M."/>
            <person name="Conseiller E."/>
            <person name="Debuchy R."/>
            <person name="Malagnac F."/>
            <person name="Goarin A."/>
            <person name="Silar P."/>
            <person name="Lacoste S."/>
            <person name="Sallet E."/>
            <person name="Bensimon A."/>
            <person name="Giraud T."/>
            <person name="Brygoo Y."/>
        </authorList>
    </citation>
    <scope>NUCLEOTIDE SEQUENCE [LARGE SCALE GENOMIC DNA]</scope>
    <source>
        <strain evidence="2">FM 013</strain>
    </source>
</reference>
<name>A0A0G4P5T9_PENC3</name>
<evidence type="ECO:0000313" key="2">
    <source>
        <dbReference type="Proteomes" id="UP000053732"/>
    </source>
</evidence>
<gene>
    <name evidence="1" type="ORF">PCAMFM013_S006g000216</name>
</gene>
<protein>
    <submittedName>
        <fullName evidence="1">Str. FM013</fullName>
    </submittedName>
</protein>
<dbReference type="EMBL" id="HG793139">
    <property type="protein sequence ID" value="CRL21676.1"/>
    <property type="molecule type" value="Genomic_DNA"/>
</dbReference>
<dbReference type="Proteomes" id="UP000053732">
    <property type="component" value="Unassembled WGS sequence"/>
</dbReference>
<organism evidence="1 2">
    <name type="scientific">Penicillium camemberti (strain FM 013)</name>
    <dbReference type="NCBI Taxonomy" id="1429867"/>
    <lineage>
        <taxon>Eukaryota</taxon>
        <taxon>Fungi</taxon>
        <taxon>Dikarya</taxon>
        <taxon>Ascomycota</taxon>
        <taxon>Pezizomycotina</taxon>
        <taxon>Eurotiomycetes</taxon>
        <taxon>Eurotiomycetidae</taxon>
        <taxon>Eurotiales</taxon>
        <taxon>Aspergillaceae</taxon>
        <taxon>Penicillium</taxon>
    </lineage>
</organism>
<accession>A0A0G4P5T9</accession>